<sequence length="556" mass="59898">MTNSTNNDIKNGETEIESKNVAQQVIDALVELGVKHVFGVPSGGWVDYMEAMRTTEGIDFVLATHEGGAGFMADVCGRITGVPGVCFGTFGPGATNLATGVGSAYLDRSPMIALTDEFAADKRSRNVQMNIDHQALFAPITKKTTRLEADKVREIIFDAAHVALSGIPGPVHVGLPAGMSTQVTPVSSAKPLQIESEKSAKLSDLTLMNKLFADAKKPVIALGMRAVTSDVGEQVIAFAEKHNVPVVITPMAKGIMNETHPNYVGVLFHALSDVVGQTHQQADLVLSIGYDEIEFNYEDWIPNVPLISVDIVATDLDISEYTLACDVIGNINHSVEYLAGVECEAKDWDLQALAERKQDMLNRMSPDSSAFGPCAALDILRDKLPQDGIMTCDVGAHIHLIGQKWTTPKSGQQIMTNGWSAMGFAIPSAITAKLCNPDLPVCSVIGDGGFLMTAGELAVAVREKLKIVFVLFTDNDLALIRIKQEKKSNPIYGTPIRERGTIGGDNIFGVPVIKAFDTTEFASALDTAFEQDGPVIVEAILNSREYDQLVLRKDKP</sequence>
<dbReference type="Proteomes" id="UP000316416">
    <property type="component" value="Chromosome"/>
</dbReference>
<dbReference type="Pfam" id="PF00205">
    <property type="entry name" value="TPP_enzyme_M"/>
    <property type="match status" value="1"/>
</dbReference>
<comment type="similarity">
    <text evidence="1 3">Belongs to the TPP enzyme family.</text>
</comment>
<dbReference type="InterPro" id="IPR011766">
    <property type="entry name" value="TPP_enzyme_TPP-bd"/>
</dbReference>
<proteinExistence type="inferred from homology"/>
<dbReference type="InterPro" id="IPR029035">
    <property type="entry name" value="DHS-like_NAD/FAD-binding_dom"/>
</dbReference>
<dbReference type="SUPFAM" id="SSF52518">
    <property type="entry name" value="Thiamin diphosphate-binding fold (THDP-binding)"/>
    <property type="match status" value="2"/>
</dbReference>
<dbReference type="EMBL" id="CP045503">
    <property type="protein sequence ID" value="QPG59276.1"/>
    <property type="molecule type" value="Genomic_DNA"/>
</dbReference>
<dbReference type="PANTHER" id="PTHR18968:SF129">
    <property type="entry name" value="ACETOLACTATE SYNTHASE"/>
    <property type="match status" value="1"/>
</dbReference>
<dbReference type="Gene3D" id="3.40.50.970">
    <property type="match status" value="2"/>
</dbReference>
<dbReference type="InterPro" id="IPR012000">
    <property type="entry name" value="Thiamin_PyroP_enz_cen_dom"/>
</dbReference>
<evidence type="ECO:0000256" key="1">
    <source>
        <dbReference type="ARBA" id="ARBA00007812"/>
    </source>
</evidence>
<feature type="domain" description="Thiamine pyrophosphate enzyme N-terminal TPP-binding" evidence="6">
    <location>
        <begin position="20"/>
        <end position="135"/>
    </location>
</feature>
<dbReference type="PANTHER" id="PTHR18968">
    <property type="entry name" value="THIAMINE PYROPHOSPHATE ENZYMES"/>
    <property type="match status" value="1"/>
</dbReference>
<dbReference type="RefSeq" id="WP_142871633.1">
    <property type="nucleotide sequence ID" value="NZ_CP045503.2"/>
</dbReference>
<evidence type="ECO:0000313" key="8">
    <source>
        <dbReference type="Proteomes" id="UP000316416"/>
    </source>
</evidence>
<keyword evidence="8" id="KW-1185">Reference proteome</keyword>
<dbReference type="InterPro" id="IPR045229">
    <property type="entry name" value="TPP_enz"/>
</dbReference>
<dbReference type="CDD" id="cd07035">
    <property type="entry name" value="TPP_PYR_POX_like"/>
    <property type="match status" value="1"/>
</dbReference>
<dbReference type="InterPro" id="IPR029061">
    <property type="entry name" value="THDP-binding"/>
</dbReference>
<dbReference type="Pfam" id="PF02775">
    <property type="entry name" value="TPP_enzyme_C"/>
    <property type="match status" value="1"/>
</dbReference>
<dbReference type="Gene3D" id="3.40.50.1220">
    <property type="entry name" value="TPP-binding domain"/>
    <property type="match status" value="1"/>
</dbReference>
<organism evidence="7 8">
    <name type="scientific">Shewanella eurypsychrophilus</name>
    <dbReference type="NCBI Taxonomy" id="2593656"/>
    <lineage>
        <taxon>Bacteria</taxon>
        <taxon>Pseudomonadati</taxon>
        <taxon>Pseudomonadota</taxon>
        <taxon>Gammaproteobacteria</taxon>
        <taxon>Alteromonadales</taxon>
        <taxon>Shewanellaceae</taxon>
        <taxon>Shewanella</taxon>
    </lineage>
</organism>
<evidence type="ECO:0000259" key="5">
    <source>
        <dbReference type="Pfam" id="PF02775"/>
    </source>
</evidence>
<evidence type="ECO:0000313" key="7">
    <source>
        <dbReference type="EMBL" id="QPG59276.1"/>
    </source>
</evidence>
<feature type="domain" description="Thiamine pyrophosphate enzyme central" evidence="4">
    <location>
        <begin position="210"/>
        <end position="336"/>
    </location>
</feature>
<evidence type="ECO:0000259" key="4">
    <source>
        <dbReference type="Pfam" id="PF00205"/>
    </source>
</evidence>
<keyword evidence="2 3" id="KW-0786">Thiamine pyrophosphate</keyword>
<feature type="domain" description="Thiamine pyrophosphate enzyme TPP-binding" evidence="5">
    <location>
        <begin position="393"/>
        <end position="538"/>
    </location>
</feature>
<protein>
    <submittedName>
        <fullName evidence="7">Thiamine pyrophosphate-binding protein</fullName>
    </submittedName>
</protein>
<evidence type="ECO:0000256" key="3">
    <source>
        <dbReference type="RuleBase" id="RU362132"/>
    </source>
</evidence>
<dbReference type="InterPro" id="IPR012001">
    <property type="entry name" value="Thiamin_PyroP_enz_TPP-bd_dom"/>
</dbReference>
<dbReference type="CDD" id="cd00568">
    <property type="entry name" value="TPP_enzymes"/>
    <property type="match status" value="1"/>
</dbReference>
<name>A0ABX6VA88_9GAMM</name>
<evidence type="ECO:0000256" key="2">
    <source>
        <dbReference type="ARBA" id="ARBA00023052"/>
    </source>
</evidence>
<dbReference type="SUPFAM" id="SSF52467">
    <property type="entry name" value="DHS-like NAD/FAD-binding domain"/>
    <property type="match status" value="1"/>
</dbReference>
<dbReference type="Pfam" id="PF02776">
    <property type="entry name" value="TPP_enzyme_N"/>
    <property type="match status" value="1"/>
</dbReference>
<evidence type="ECO:0000259" key="6">
    <source>
        <dbReference type="Pfam" id="PF02776"/>
    </source>
</evidence>
<reference evidence="7" key="1">
    <citation type="submission" date="2021-07" db="EMBL/GenBank/DDBJ databases">
        <title>Shewanella sp. YLB-07 whole genome sequence.</title>
        <authorList>
            <person name="Yu L."/>
        </authorList>
    </citation>
    <scope>NUCLEOTIDE SEQUENCE</scope>
    <source>
        <strain evidence="7">YLB-08</strain>
    </source>
</reference>
<gene>
    <name evidence="7" type="ORF">FM038_019225</name>
</gene>
<accession>A0ABX6VA88</accession>